<keyword evidence="2" id="KW-0175">Coiled coil</keyword>
<keyword evidence="1" id="KW-0862">Zinc</keyword>
<evidence type="ECO:0000256" key="1">
    <source>
        <dbReference type="PROSITE-ProRule" id="PRU00024"/>
    </source>
</evidence>
<feature type="non-terminal residue" evidence="4">
    <location>
        <position position="1"/>
    </location>
</feature>
<sequence length="197" mass="22392">AELECELCGGLCPTHTKSHTDFYCETHGVKVCRECTVLDHPVTSCNIIPFQEEVERRKTIDILQANSSVSDINNTVSALREIIMEKDQFISNEEKKIKQWKKSIEESTKTIAKERMANEKAQREVSKGKERIKGMQTAIEDLQTAKKKKTIAKRRLDIETASMGAAKWIKDVSTEFNILQALKCCKDINAETIINRC</sequence>
<organism evidence="4 5">
    <name type="scientific">Meganyctiphanes norvegica</name>
    <name type="common">Northern krill</name>
    <name type="synonym">Thysanopoda norvegica</name>
    <dbReference type="NCBI Taxonomy" id="48144"/>
    <lineage>
        <taxon>Eukaryota</taxon>
        <taxon>Metazoa</taxon>
        <taxon>Ecdysozoa</taxon>
        <taxon>Arthropoda</taxon>
        <taxon>Crustacea</taxon>
        <taxon>Multicrustacea</taxon>
        <taxon>Malacostraca</taxon>
        <taxon>Eumalacostraca</taxon>
        <taxon>Eucarida</taxon>
        <taxon>Euphausiacea</taxon>
        <taxon>Euphausiidae</taxon>
        <taxon>Meganyctiphanes</taxon>
    </lineage>
</organism>
<feature type="coiled-coil region" evidence="2">
    <location>
        <begin position="90"/>
        <end position="155"/>
    </location>
</feature>
<dbReference type="SUPFAM" id="SSF57845">
    <property type="entry name" value="B-box zinc-binding domain"/>
    <property type="match status" value="1"/>
</dbReference>
<dbReference type="EMBL" id="CAXKWB010026338">
    <property type="protein sequence ID" value="CAL4130015.1"/>
    <property type="molecule type" value="Genomic_DNA"/>
</dbReference>
<evidence type="ECO:0000259" key="3">
    <source>
        <dbReference type="PROSITE" id="PS50119"/>
    </source>
</evidence>
<keyword evidence="1" id="KW-0863">Zinc-finger</keyword>
<keyword evidence="1" id="KW-0479">Metal-binding</keyword>
<dbReference type="Gene3D" id="3.30.160.60">
    <property type="entry name" value="Classic Zinc Finger"/>
    <property type="match status" value="1"/>
</dbReference>
<protein>
    <recommendedName>
        <fullName evidence="3">B box-type domain-containing protein</fullName>
    </recommendedName>
</protein>
<keyword evidence="5" id="KW-1185">Reference proteome</keyword>
<gene>
    <name evidence="4" type="ORF">MNOR_LOCUS26403</name>
</gene>
<dbReference type="InterPro" id="IPR000315">
    <property type="entry name" value="Znf_B-box"/>
</dbReference>
<feature type="domain" description="B box-type" evidence="3">
    <location>
        <begin position="11"/>
        <end position="50"/>
    </location>
</feature>
<comment type="caution">
    <text evidence="4">The sequence shown here is derived from an EMBL/GenBank/DDBJ whole genome shotgun (WGS) entry which is preliminary data.</text>
</comment>
<proteinExistence type="predicted"/>
<reference evidence="4 5" key="1">
    <citation type="submission" date="2024-05" db="EMBL/GenBank/DDBJ databases">
        <authorList>
            <person name="Wallberg A."/>
        </authorList>
    </citation>
    <scope>NUCLEOTIDE SEQUENCE [LARGE SCALE GENOMIC DNA]</scope>
</reference>
<evidence type="ECO:0000313" key="5">
    <source>
        <dbReference type="Proteomes" id="UP001497623"/>
    </source>
</evidence>
<evidence type="ECO:0000313" key="4">
    <source>
        <dbReference type="EMBL" id="CAL4130015.1"/>
    </source>
</evidence>
<dbReference type="PROSITE" id="PS50119">
    <property type="entry name" value="ZF_BBOX"/>
    <property type="match status" value="1"/>
</dbReference>
<accession>A0AAV2RNT0</accession>
<name>A0AAV2RNT0_MEGNR</name>
<dbReference type="AlphaFoldDB" id="A0AAV2RNT0"/>
<evidence type="ECO:0000256" key="2">
    <source>
        <dbReference type="SAM" id="Coils"/>
    </source>
</evidence>
<dbReference type="Proteomes" id="UP001497623">
    <property type="component" value="Unassembled WGS sequence"/>
</dbReference>
<dbReference type="GO" id="GO:0008270">
    <property type="term" value="F:zinc ion binding"/>
    <property type="evidence" value="ECO:0007669"/>
    <property type="project" value="UniProtKB-KW"/>
</dbReference>